<keyword evidence="3" id="KW-1185">Reference proteome</keyword>
<dbReference type="AlphaFoldDB" id="A0A5C6AHS8"/>
<evidence type="ECO:0000313" key="2">
    <source>
        <dbReference type="EMBL" id="TWT98745.1"/>
    </source>
</evidence>
<protein>
    <submittedName>
        <fullName evidence="2">Uncharacterized protein</fullName>
    </submittedName>
</protein>
<gene>
    <name evidence="2" type="ORF">Pla100_19110</name>
</gene>
<feature type="region of interest" description="Disordered" evidence="1">
    <location>
        <begin position="1"/>
        <end position="89"/>
    </location>
</feature>
<accession>A0A5C6AHS8</accession>
<sequence>MPGPYEPHMPPNPFVPPFDPPGDKPPYEPEEPDGLITLTPPPPPPPPVWPDDNPPGMPDPGPRPPWWPDDYDWPPRPEEPVVIESPLPPHICGRDCRRTIPITCHRVTPNPTTYLPAIQEKPTPASSTIGHRLMNTMKNKRPSQFEPR</sequence>
<evidence type="ECO:0000256" key="1">
    <source>
        <dbReference type="SAM" id="MobiDB-lite"/>
    </source>
</evidence>
<proteinExistence type="predicted"/>
<name>A0A5C6AHS8_9BACT</name>
<dbReference type="PRINTS" id="PR01217">
    <property type="entry name" value="PRICHEXTENSN"/>
</dbReference>
<dbReference type="EMBL" id="SJPM01000003">
    <property type="protein sequence ID" value="TWT98745.1"/>
    <property type="molecule type" value="Genomic_DNA"/>
</dbReference>
<reference evidence="2 3" key="1">
    <citation type="submission" date="2019-02" db="EMBL/GenBank/DDBJ databases">
        <title>Deep-cultivation of Planctomycetes and their phenomic and genomic characterization uncovers novel biology.</title>
        <authorList>
            <person name="Wiegand S."/>
            <person name="Jogler M."/>
            <person name="Boedeker C."/>
            <person name="Pinto D."/>
            <person name="Vollmers J."/>
            <person name="Rivas-Marin E."/>
            <person name="Kohn T."/>
            <person name="Peeters S.H."/>
            <person name="Heuer A."/>
            <person name="Rast P."/>
            <person name="Oberbeckmann S."/>
            <person name="Bunk B."/>
            <person name="Jeske O."/>
            <person name="Meyerdierks A."/>
            <person name="Storesund J.E."/>
            <person name="Kallscheuer N."/>
            <person name="Luecker S."/>
            <person name="Lage O.M."/>
            <person name="Pohl T."/>
            <person name="Merkel B.J."/>
            <person name="Hornburger P."/>
            <person name="Mueller R.-W."/>
            <person name="Bruemmer F."/>
            <person name="Labrenz M."/>
            <person name="Spormann A.M."/>
            <person name="Op Den Camp H."/>
            <person name="Overmann J."/>
            <person name="Amann R."/>
            <person name="Jetten M.S.M."/>
            <person name="Mascher T."/>
            <person name="Medema M.H."/>
            <person name="Devos D.P."/>
            <person name="Kaster A.-K."/>
            <person name="Ovreas L."/>
            <person name="Rohde M."/>
            <person name="Galperin M.Y."/>
            <person name="Jogler C."/>
        </authorList>
    </citation>
    <scope>NUCLEOTIDE SEQUENCE [LARGE SCALE GENOMIC DNA]</scope>
    <source>
        <strain evidence="2 3">Pla100</strain>
    </source>
</reference>
<feature type="compositionally biased region" description="Pro residues" evidence="1">
    <location>
        <begin position="1"/>
        <end position="20"/>
    </location>
</feature>
<organism evidence="2 3">
    <name type="scientific">Neorhodopirellula pilleata</name>
    <dbReference type="NCBI Taxonomy" id="2714738"/>
    <lineage>
        <taxon>Bacteria</taxon>
        <taxon>Pseudomonadati</taxon>
        <taxon>Planctomycetota</taxon>
        <taxon>Planctomycetia</taxon>
        <taxon>Pirellulales</taxon>
        <taxon>Pirellulaceae</taxon>
        <taxon>Neorhodopirellula</taxon>
    </lineage>
</organism>
<dbReference type="Proteomes" id="UP000316213">
    <property type="component" value="Unassembled WGS sequence"/>
</dbReference>
<dbReference type="RefSeq" id="WP_231602896.1">
    <property type="nucleotide sequence ID" value="NZ_SJPM01000003.1"/>
</dbReference>
<comment type="caution">
    <text evidence="2">The sequence shown here is derived from an EMBL/GenBank/DDBJ whole genome shotgun (WGS) entry which is preliminary data.</text>
</comment>
<evidence type="ECO:0000313" key="3">
    <source>
        <dbReference type="Proteomes" id="UP000316213"/>
    </source>
</evidence>
<feature type="compositionally biased region" description="Pro residues" evidence="1">
    <location>
        <begin position="39"/>
        <end position="67"/>
    </location>
</feature>